<dbReference type="RefSeq" id="WP_146300601.1">
    <property type="nucleotide sequence ID" value="NZ_CP042301.2"/>
</dbReference>
<keyword evidence="1" id="KW-0175">Coiled coil</keyword>
<feature type="coiled-coil region" evidence="1">
    <location>
        <begin position="83"/>
        <end position="124"/>
    </location>
</feature>
<dbReference type="KEGG" id="niy:FQ775_17125"/>
<keyword evidence="2" id="KW-1133">Transmembrane helix</keyword>
<name>A0A5B8L2W1_9HYPH</name>
<protein>
    <submittedName>
        <fullName evidence="3">Uncharacterized protein</fullName>
    </submittedName>
</protein>
<feature type="transmembrane region" description="Helical" evidence="2">
    <location>
        <begin position="20"/>
        <end position="42"/>
    </location>
</feature>
<evidence type="ECO:0000256" key="1">
    <source>
        <dbReference type="SAM" id="Coils"/>
    </source>
</evidence>
<sequence>MVSKGDEEATERGEPDGKSWWLYGAAAATVIFLAVAAIIVGPVDWQLWARLRNLSLNELGDFLAGLFAPLAFVWLAAAVGIQAQELKSQRRELRLTRKEFEQSRTVAEETRREIAQQAEAARKNAEFVGRQTEILGHQLDRQVTQAADEELSEMLSQLETFLRARFMRNAAFKRHERTYHFLTDGVPAVRNDFLAASSATIIGGTILSEEFRSGLLAIDNSTLALFEELSAILQSIADLRGNASASTSTFLNTMRFDDLLKAVDAVLGRRGASP</sequence>
<keyword evidence="2" id="KW-0472">Membrane</keyword>
<dbReference type="AlphaFoldDB" id="A0A5B8L2W1"/>
<evidence type="ECO:0000256" key="2">
    <source>
        <dbReference type="SAM" id="Phobius"/>
    </source>
</evidence>
<keyword evidence="4" id="KW-1185">Reference proteome</keyword>
<dbReference type="EMBL" id="CP042301">
    <property type="protein sequence ID" value="QDZ01960.1"/>
    <property type="molecule type" value="Genomic_DNA"/>
</dbReference>
<evidence type="ECO:0000313" key="3">
    <source>
        <dbReference type="EMBL" id="QDZ01960.1"/>
    </source>
</evidence>
<keyword evidence="2" id="KW-0812">Transmembrane</keyword>
<gene>
    <name evidence="3" type="ORF">FQ775_17125</name>
</gene>
<reference evidence="3" key="1">
    <citation type="submission" date="2020-04" db="EMBL/GenBank/DDBJ databases">
        <title>Nitratireductor sp. nov. isolated from mangrove soil.</title>
        <authorList>
            <person name="Ye Y."/>
        </authorList>
    </citation>
    <scope>NUCLEOTIDE SEQUENCE</scope>
    <source>
        <strain evidence="3">SY7</strain>
    </source>
</reference>
<dbReference type="OrthoDB" id="7408523at2"/>
<feature type="transmembrane region" description="Helical" evidence="2">
    <location>
        <begin position="62"/>
        <end position="81"/>
    </location>
</feature>
<accession>A0A5B8L2W1</accession>
<dbReference type="Proteomes" id="UP000321389">
    <property type="component" value="Chromosome"/>
</dbReference>
<evidence type="ECO:0000313" key="4">
    <source>
        <dbReference type="Proteomes" id="UP000321389"/>
    </source>
</evidence>
<proteinExistence type="predicted"/>
<organism evidence="3 4">
    <name type="scientific">Nitratireductor mangrovi</name>
    <dbReference type="NCBI Taxonomy" id="2599600"/>
    <lineage>
        <taxon>Bacteria</taxon>
        <taxon>Pseudomonadati</taxon>
        <taxon>Pseudomonadota</taxon>
        <taxon>Alphaproteobacteria</taxon>
        <taxon>Hyphomicrobiales</taxon>
        <taxon>Phyllobacteriaceae</taxon>
        <taxon>Nitratireductor</taxon>
    </lineage>
</organism>